<organism evidence="1 2">
    <name type="scientific">Haemophilus influenzae (strain NTHi 3655)</name>
    <dbReference type="NCBI Taxonomy" id="375177"/>
    <lineage>
        <taxon>Bacteria</taxon>
        <taxon>Pseudomonadati</taxon>
        <taxon>Pseudomonadota</taxon>
        <taxon>Gammaproteobacteria</taxon>
        <taxon>Pasteurellales</taxon>
        <taxon>Pasteurellaceae</taxon>
        <taxon>Haemophilus</taxon>
    </lineage>
</organism>
<protein>
    <submittedName>
        <fullName evidence="1">Uncharacterized protein</fullName>
    </submittedName>
</protein>
<gene>
    <name evidence="1" type="ORF">CGSHi3655_05784</name>
</gene>
<name>A0A0H3PLX6_HAEI3</name>
<dbReference type="Proteomes" id="UP000003185">
    <property type="component" value="Unassembled WGS sequence"/>
</dbReference>
<comment type="caution">
    <text evidence="1">The sequence shown here is derived from an EMBL/GenBank/DDBJ whole genome shotgun (WGS) entry which is preliminary data.</text>
</comment>
<dbReference type="EMBL" id="AAZF01000004">
    <property type="protein sequence ID" value="EDJ92853.1"/>
    <property type="molecule type" value="Genomic_DNA"/>
</dbReference>
<evidence type="ECO:0000313" key="2">
    <source>
        <dbReference type="Proteomes" id="UP000003185"/>
    </source>
</evidence>
<dbReference type="AlphaFoldDB" id="A0A0H3PLX6"/>
<proteinExistence type="predicted"/>
<evidence type="ECO:0000313" key="1">
    <source>
        <dbReference type="EMBL" id="EDJ92853.1"/>
    </source>
</evidence>
<reference evidence="1 2" key="1">
    <citation type="journal article" date="2007" name="Genome Biol.">
        <title>Characterization and modeling of the Haemophilus influenzae core and supragenomes based on the complete genomic sequences of Rd and 12 clinical nontypeable strains.</title>
        <authorList>
            <person name="Hogg J.S."/>
            <person name="Hu F.Z."/>
            <person name="Janto B."/>
            <person name="Boissy R."/>
            <person name="Hayes J."/>
            <person name="Keefe R."/>
            <person name="Post J.C."/>
            <person name="Ehrlich G.D."/>
        </authorList>
    </citation>
    <scope>NUCLEOTIDE SEQUENCE [LARGE SCALE GENOMIC DNA]</scope>
    <source>
        <strain evidence="2">NTHi 3655</strain>
    </source>
</reference>
<accession>A0A0H3PLX6</accession>
<sequence length="27" mass="3264">MADYQNEIFITKNSHLLLQFLETIAYF</sequence>